<reference evidence="2" key="1">
    <citation type="journal article" date="2014" name="Int. J. Syst. Evol. Microbiol.">
        <title>Complete genome sequence of Corynebacterium casei LMG S-19264T (=DSM 44701T), isolated from a smear-ripened cheese.</title>
        <authorList>
            <consortium name="US DOE Joint Genome Institute (JGI-PGF)"/>
            <person name="Walter F."/>
            <person name="Albersmeier A."/>
            <person name="Kalinowski J."/>
            <person name="Ruckert C."/>
        </authorList>
    </citation>
    <scope>NUCLEOTIDE SEQUENCE</scope>
    <source>
        <strain evidence="2">JCM 14719</strain>
    </source>
</reference>
<dbReference type="Pfam" id="PF01966">
    <property type="entry name" value="HD"/>
    <property type="match status" value="1"/>
</dbReference>
<reference evidence="2" key="2">
    <citation type="submission" date="2020-09" db="EMBL/GenBank/DDBJ databases">
        <authorList>
            <person name="Sun Q."/>
            <person name="Ohkuma M."/>
        </authorList>
    </citation>
    <scope>NUCLEOTIDE SEQUENCE</scope>
    <source>
        <strain evidence="2">JCM 14719</strain>
    </source>
</reference>
<dbReference type="InterPro" id="IPR003607">
    <property type="entry name" value="HD/PDEase_dom"/>
</dbReference>
<accession>A0A8J3FCY9</accession>
<dbReference type="GO" id="GO:0006203">
    <property type="term" value="P:dGTP catabolic process"/>
    <property type="evidence" value="ECO:0007669"/>
    <property type="project" value="TreeGrafter"/>
</dbReference>
<dbReference type="RefSeq" id="WP_188818122.1">
    <property type="nucleotide sequence ID" value="NZ_BMOF01000066.1"/>
</dbReference>
<dbReference type="AlphaFoldDB" id="A0A8J3FCY9"/>
<comment type="caution">
    <text evidence="2">The sequence shown here is derived from an EMBL/GenBank/DDBJ whole genome shotgun (WGS) entry which is preliminary data.</text>
</comment>
<proteinExistence type="predicted"/>
<organism evidence="2 3">
    <name type="scientific">Calditerricola satsumensis</name>
    <dbReference type="NCBI Taxonomy" id="373054"/>
    <lineage>
        <taxon>Bacteria</taxon>
        <taxon>Bacillati</taxon>
        <taxon>Bacillota</taxon>
        <taxon>Bacilli</taxon>
        <taxon>Bacillales</taxon>
        <taxon>Bacillaceae</taxon>
        <taxon>Calditerricola</taxon>
    </lineage>
</organism>
<evidence type="ECO:0000259" key="1">
    <source>
        <dbReference type="PROSITE" id="PS51831"/>
    </source>
</evidence>
<evidence type="ECO:0000313" key="3">
    <source>
        <dbReference type="Proteomes" id="UP000637720"/>
    </source>
</evidence>
<name>A0A8J3FCY9_9BACI</name>
<sequence length="426" mass="49404">MKLSLLPEEKVFKDPVHDYIHVRKQFVWDLINTRAFQRLRRIKQMGTSDLTFHGAVHTRFAHSLGAYEVMRKLLNYLSRFWSDQPDDFVAVAYAAALLHDIGHGPFSHAFEKAIGSRHEEWTQRIIREDEEIAAILAELDPSLPDEVARVYDKTQPVRYPLIRQLIASQLDVDRMDYLLRDAVSTGVTYGRFELERMFRIMEPHWEDEGDVPTTIVLRPSGIHTVEQYLVARYFMFTQVYLHPNTIGSDVLLEKILRRARRLYREGRLSFVPRALVPFFRSDAPNRELTVSEYIALDETVLMAAFHEWQHEADPVLVDLSSRFLHRRLFQYVDFPGEEAVEEIKDALAREGLDPDAYLAVVRRDNKLFGDFSGVRVLVGGQPVDIVELSDIVHALRQQAKPIHKLYYPDDIPAVRDAVARWVARGE</sequence>
<dbReference type="Gene3D" id="1.10.3210.10">
    <property type="entry name" value="Hypothetical protein af1432"/>
    <property type="match status" value="1"/>
</dbReference>
<dbReference type="SMART" id="SM00471">
    <property type="entry name" value="HDc"/>
    <property type="match status" value="1"/>
</dbReference>
<dbReference type="PANTHER" id="PTHR11373">
    <property type="entry name" value="DEOXYNUCLEOSIDE TRIPHOSPHATE TRIPHOSPHOHYDROLASE"/>
    <property type="match status" value="1"/>
</dbReference>
<protein>
    <submittedName>
        <fullName evidence="2">HD domain-containing protein</fullName>
    </submittedName>
</protein>
<keyword evidence="3" id="KW-1185">Reference proteome</keyword>
<dbReference type="EMBL" id="BMOF01000066">
    <property type="protein sequence ID" value="GGK07673.1"/>
    <property type="molecule type" value="Genomic_DNA"/>
</dbReference>
<dbReference type="InterPro" id="IPR050135">
    <property type="entry name" value="dGTPase-like"/>
</dbReference>
<dbReference type="GO" id="GO:0008832">
    <property type="term" value="F:dGTPase activity"/>
    <property type="evidence" value="ECO:0007669"/>
    <property type="project" value="TreeGrafter"/>
</dbReference>
<dbReference type="Proteomes" id="UP000637720">
    <property type="component" value="Unassembled WGS sequence"/>
</dbReference>
<feature type="domain" description="HD" evidence="1">
    <location>
        <begin position="59"/>
        <end position="178"/>
    </location>
</feature>
<dbReference type="CDD" id="cd00077">
    <property type="entry name" value="HDc"/>
    <property type="match status" value="1"/>
</dbReference>
<dbReference type="SUPFAM" id="SSF109604">
    <property type="entry name" value="HD-domain/PDEase-like"/>
    <property type="match status" value="1"/>
</dbReference>
<dbReference type="PROSITE" id="PS51831">
    <property type="entry name" value="HD"/>
    <property type="match status" value="1"/>
</dbReference>
<dbReference type="InterPro" id="IPR006674">
    <property type="entry name" value="HD_domain"/>
</dbReference>
<gene>
    <name evidence="2" type="ORF">GCM10007043_22160</name>
</gene>
<dbReference type="PANTHER" id="PTHR11373:SF4">
    <property type="entry name" value="DEOXYNUCLEOSIDE TRIPHOSPHATE TRIPHOSPHOHYDROLASE SAMHD1"/>
    <property type="match status" value="1"/>
</dbReference>
<evidence type="ECO:0000313" key="2">
    <source>
        <dbReference type="EMBL" id="GGK07673.1"/>
    </source>
</evidence>